<name>A0ABC8RH27_9AQUA</name>
<dbReference type="Proteomes" id="UP001642360">
    <property type="component" value="Unassembled WGS sequence"/>
</dbReference>
<reference evidence="1 2" key="1">
    <citation type="submission" date="2024-02" db="EMBL/GenBank/DDBJ databases">
        <authorList>
            <person name="Vignale AGUSTIN F."/>
            <person name="Sosa J E."/>
            <person name="Modenutti C."/>
        </authorList>
    </citation>
    <scope>NUCLEOTIDE SEQUENCE [LARGE SCALE GENOMIC DNA]</scope>
</reference>
<accession>A0ABC8RH27</accession>
<comment type="caution">
    <text evidence="1">The sequence shown here is derived from an EMBL/GenBank/DDBJ whole genome shotgun (WGS) entry which is preliminary data.</text>
</comment>
<evidence type="ECO:0000313" key="1">
    <source>
        <dbReference type="EMBL" id="CAK9144273.1"/>
    </source>
</evidence>
<protein>
    <submittedName>
        <fullName evidence="1">Uncharacterized protein</fullName>
    </submittedName>
</protein>
<gene>
    <name evidence="1" type="ORF">ILEXP_LOCUS12022</name>
</gene>
<dbReference type="EMBL" id="CAUOFW020001382">
    <property type="protein sequence ID" value="CAK9144273.1"/>
    <property type="molecule type" value="Genomic_DNA"/>
</dbReference>
<evidence type="ECO:0000313" key="2">
    <source>
        <dbReference type="Proteomes" id="UP001642360"/>
    </source>
</evidence>
<sequence length="188" mass="20766">MVMLCKQPKSKWELICSVFYHRFTKECCHGFLSVLLNSGMINLSRQRTIIVVRNCCPSSLPVAYIFLQAIPPLGLKSMESVAVLTFVQGINVDINNDQVVVCSITVEGLRGDHFGLGSCKASCLHLNLSRPRRKIPFQNIPSSPSASRSSLNSHPLDQEKLAVCAESLSRLCSTGQVLVRVMVHKDPI</sequence>
<dbReference type="AlphaFoldDB" id="A0ABC8RH27"/>
<keyword evidence="2" id="KW-1185">Reference proteome</keyword>
<proteinExistence type="predicted"/>
<organism evidence="1 2">
    <name type="scientific">Ilex paraguariensis</name>
    <name type="common">yerba mate</name>
    <dbReference type="NCBI Taxonomy" id="185542"/>
    <lineage>
        <taxon>Eukaryota</taxon>
        <taxon>Viridiplantae</taxon>
        <taxon>Streptophyta</taxon>
        <taxon>Embryophyta</taxon>
        <taxon>Tracheophyta</taxon>
        <taxon>Spermatophyta</taxon>
        <taxon>Magnoliopsida</taxon>
        <taxon>eudicotyledons</taxon>
        <taxon>Gunneridae</taxon>
        <taxon>Pentapetalae</taxon>
        <taxon>asterids</taxon>
        <taxon>campanulids</taxon>
        <taxon>Aquifoliales</taxon>
        <taxon>Aquifoliaceae</taxon>
        <taxon>Ilex</taxon>
    </lineage>
</organism>